<dbReference type="EMBL" id="JACGWO010000004">
    <property type="protein sequence ID" value="KAK4428635.1"/>
    <property type="molecule type" value="Genomic_DNA"/>
</dbReference>
<accession>A0AAE1YE91</accession>
<keyword evidence="3" id="KW-1185">Reference proteome</keyword>
<dbReference type="AlphaFoldDB" id="A0AAE1YE91"/>
<feature type="compositionally biased region" description="Polar residues" evidence="1">
    <location>
        <begin position="75"/>
        <end position="84"/>
    </location>
</feature>
<proteinExistence type="predicted"/>
<gene>
    <name evidence="2" type="ORF">Salat_1163300</name>
</gene>
<protein>
    <submittedName>
        <fullName evidence="2">Uncharacterized protein</fullName>
    </submittedName>
</protein>
<evidence type="ECO:0000313" key="2">
    <source>
        <dbReference type="EMBL" id="KAK4428635.1"/>
    </source>
</evidence>
<reference evidence="2" key="2">
    <citation type="journal article" date="2024" name="Plant">
        <title>Genomic evolution and insights into agronomic trait innovations of Sesamum species.</title>
        <authorList>
            <person name="Miao H."/>
            <person name="Wang L."/>
            <person name="Qu L."/>
            <person name="Liu H."/>
            <person name="Sun Y."/>
            <person name="Le M."/>
            <person name="Wang Q."/>
            <person name="Wei S."/>
            <person name="Zheng Y."/>
            <person name="Lin W."/>
            <person name="Duan Y."/>
            <person name="Cao H."/>
            <person name="Xiong S."/>
            <person name="Wang X."/>
            <person name="Wei L."/>
            <person name="Li C."/>
            <person name="Ma Q."/>
            <person name="Ju M."/>
            <person name="Zhao R."/>
            <person name="Li G."/>
            <person name="Mu C."/>
            <person name="Tian Q."/>
            <person name="Mei H."/>
            <person name="Zhang T."/>
            <person name="Gao T."/>
            <person name="Zhang H."/>
        </authorList>
    </citation>
    <scope>NUCLEOTIDE SEQUENCE</scope>
    <source>
        <strain evidence="2">3651</strain>
    </source>
</reference>
<name>A0AAE1YE91_9LAMI</name>
<feature type="region of interest" description="Disordered" evidence="1">
    <location>
        <begin position="1"/>
        <end position="140"/>
    </location>
</feature>
<feature type="compositionally biased region" description="Basic and acidic residues" evidence="1">
    <location>
        <begin position="85"/>
        <end position="97"/>
    </location>
</feature>
<reference evidence="2" key="1">
    <citation type="submission" date="2020-06" db="EMBL/GenBank/DDBJ databases">
        <authorList>
            <person name="Li T."/>
            <person name="Hu X."/>
            <person name="Zhang T."/>
            <person name="Song X."/>
            <person name="Zhang H."/>
            <person name="Dai N."/>
            <person name="Sheng W."/>
            <person name="Hou X."/>
            <person name="Wei L."/>
        </authorList>
    </citation>
    <scope>NUCLEOTIDE SEQUENCE</scope>
    <source>
        <strain evidence="2">3651</strain>
        <tissue evidence="2">Leaf</tissue>
    </source>
</reference>
<evidence type="ECO:0000313" key="3">
    <source>
        <dbReference type="Proteomes" id="UP001293254"/>
    </source>
</evidence>
<sequence>MQARIANRLCAKKGTLPPNVAPLTDYSNQGASSAPKGRSSGNLGDSLVSIEPTLAISPIPSGETEAAGEEVDSAARTQPYATKSPTEKDKSKGKEVAEGPSEPNKCKRKHKGSRSSRSSKRSKSRSDKRKAKQAADKAEEAKNLKLVAELTEWWKGARTELRTPKCVCTEMEGEKLLPDWAISAQSSVLKTHVGQDSWELYKACLLPRDQATLVPTAHTRIEEHHAHVLTQVILQFIFDVPSFWKNEGFSAGCLAGKTEGLKEGREVYLTSEEHKEFVKQTRLQGARDFLKAPAFNVAVEIKATEFLDQGFERCKSQVLKLKGFTEDFDLSWLNPTLDGNLAAFPEEEVPPPVDDEFESLIEEVEKMDSPPGT</sequence>
<organism evidence="2 3">
    <name type="scientific">Sesamum alatum</name>
    <dbReference type="NCBI Taxonomy" id="300844"/>
    <lineage>
        <taxon>Eukaryota</taxon>
        <taxon>Viridiplantae</taxon>
        <taxon>Streptophyta</taxon>
        <taxon>Embryophyta</taxon>
        <taxon>Tracheophyta</taxon>
        <taxon>Spermatophyta</taxon>
        <taxon>Magnoliopsida</taxon>
        <taxon>eudicotyledons</taxon>
        <taxon>Gunneridae</taxon>
        <taxon>Pentapetalae</taxon>
        <taxon>asterids</taxon>
        <taxon>lamiids</taxon>
        <taxon>Lamiales</taxon>
        <taxon>Pedaliaceae</taxon>
        <taxon>Sesamum</taxon>
    </lineage>
</organism>
<comment type="caution">
    <text evidence="2">The sequence shown here is derived from an EMBL/GenBank/DDBJ whole genome shotgun (WGS) entry which is preliminary data.</text>
</comment>
<evidence type="ECO:0000256" key="1">
    <source>
        <dbReference type="SAM" id="MobiDB-lite"/>
    </source>
</evidence>
<feature type="compositionally biased region" description="Basic residues" evidence="1">
    <location>
        <begin position="106"/>
        <end position="132"/>
    </location>
</feature>
<dbReference type="Proteomes" id="UP001293254">
    <property type="component" value="Unassembled WGS sequence"/>
</dbReference>